<sequence>MESKDTAVDDDDRPAPGSLTEQFAARPEATAGTRAAQRGNAGSWVAVSMIILGFALGACALPTHWLILWILTGVALVVGGIRALTSRIMEQAH</sequence>
<keyword evidence="2" id="KW-0812">Transmembrane</keyword>
<accession>E3J8C5</accession>
<evidence type="ECO:0000256" key="1">
    <source>
        <dbReference type="SAM" id="MobiDB-lite"/>
    </source>
</evidence>
<dbReference type="EMBL" id="CP002299">
    <property type="protein sequence ID" value="ADP84459.1"/>
    <property type="molecule type" value="Genomic_DNA"/>
</dbReference>
<protein>
    <submittedName>
        <fullName evidence="3">Uncharacterized protein</fullName>
    </submittedName>
</protein>
<proteinExistence type="predicted"/>
<organism evidence="3 4">
    <name type="scientific">Pseudofrankia inefficax (strain DSM 45817 / CECT 9037 / DDB 130130 / EuI1c)</name>
    <name type="common">Frankia inefficax</name>
    <dbReference type="NCBI Taxonomy" id="298654"/>
    <lineage>
        <taxon>Bacteria</taxon>
        <taxon>Bacillati</taxon>
        <taxon>Actinomycetota</taxon>
        <taxon>Actinomycetes</taxon>
        <taxon>Frankiales</taxon>
        <taxon>Frankiaceae</taxon>
        <taxon>Pseudofrankia</taxon>
    </lineage>
</organism>
<dbReference type="AlphaFoldDB" id="E3J8C5"/>
<keyword evidence="4" id="KW-1185">Reference proteome</keyword>
<name>E3J8C5_PSEI1</name>
<dbReference type="KEGG" id="fri:FraEuI1c_6480"/>
<dbReference type="InParanoid" id="E3J8C5"/>
<evidence type="ECO:0000313" key="4">
    <source>
        <dbReference type="Proteomes" id="UP000002484"/>
    </source>
</evidence>
<dbReference type="STRING" id="298654.FraEuI1c_6480"/>
<evidence type="ECO:0000256" key="2">
    <source>
        <dbReference type="SAM" id="Phobius"/>
    </source>
</evidence>
<feature type="region of interest" description="Disordered" evidence="1">
    <location>
        <begin position="1"/>
        <end position="35"/>
    </location>
</feature>
<keyword evidence="2" id="KW-1133">Transmembrane helix</keyword>
<feature type="transmembrane region" description="Helical" evidence="2">
    <location>
        <begin position="66"/>
        <end position="85"/>
    </location>
</feature>
<dbReference type="HOGENOM" id="CLU_2395433_0_0_11"/>
<reference evidence="3 4" key="1">
    <citation type="submission" date="2010-10" db="EMBL/GenBank/DDBJ databases">
        <title>Complete sequence of Frankia sp. EuI1c.</title>
        <authorList>
            <consortium name="US DOE Joint Genome Institute"/>
            <person name="Lucas S."/>
            <person name="Copeland A."/>
            <person name="Lapidus A."/>
            <person name="Cheng J.-F."/>
            <person name="Bruce D."/>
            <person name="Goodwin L."/>
            <person name="Pitluck S."/>
            <person name="Chertkov O."/>
            <person name="Detter J.C."/>
            <person name="Han C."/>
            <person name="Tapia R."/>
            <person name="Land M."/>
            <person name="Hauser L."/>
            <person name="Jeffries C."/>
            <person name="Kyrpides N."/>
            <person name="Ivanova N."/>
            <person name="Mikhailova N."/>
            <person name="Beauchemin N."/>
            <person name="Sen A."/>
            <person name="Sur S.A."/>
            <person name="Gtari M."/>
            <person name="Wall L."/>
            <person name="Tisa L."/>
            <person name="Woyke T."/>
        </authorList>
    </citation>
    <scope>NUCLEOTIDE SEQUENCE [LARGE SCALE GENOMIC DNA]</scope>
    <source>
        <strain evidence="4">DSM 45817 / CECT 9037 / EuI1c</strain>
    </source>
</reference>
<dbReference type="Proteomes" id="UP000002484">
    <property type="component" value="Chromosome"/>
</dbReference>
<evidence type="ECO:0000313" key="3">
    <source>
        <dbReference type="EMBL" id="ADP84459.1"/>
    </source>
</evidence>
<keyword evidence="2" id="KW-0472">Membrane</keyword>
<gene>
    <name evidence="3" type="ordered locus">FraEuI1c_6480</name>
</gene>
<dbReference type="RefSeq" id="WP_013427572.1">
    <property type="nucleotide sequence ID" value="NC_014666.1"/>
</dbReference>
<feature type="transmembrane region" description="Helical" evidence="2">
    <location>
        <begin position="41"/>
        <end position="60"/>
    </location>
</feature>